<evidence type="ECO:0000313" key="3">
    <source>
        <dbReference type="Proteomes" id="UP001497482"/>
    </source>
</evidence>
<proteinExistence type="predicted"/>
<accession>A0AAV2IUM8</accession>
<keyword evidence="3" id="KW-1185">Reference proteome</keyword>
<sequence length="75" mass="8741">MKYEESLLRAKEVLALLKAEVHRRRAIVANTKLPTVKQIRETSCIWRFAEDGTDRDARPPLRPSFSPKLHFVPQQ</sequence>
<dbReference type="AlphaFoldDB" id="A0AAV2IUM8"/>
<gene>
    <name evidence="2" type="ORF">KC01_LOCUS863</name>
</gene>
<name>A0AAV2IUM8_KNICA</name>
<reference evidence="2 3" key="1">
    <citation type="submission" date="2024-04" db="EMBL/GenBank/DDBJ databases">
        <authorList>
            <person name="Waldvogel A.-M."/>
            <person name="Schoenle A."/>
        </authorList>
    </citation>
    <scope>NUCLEOTIDE SEQUENCE [LARGE SCALE GENOMIC DNA]</scope>
</reference>
<organism evidence="2 3">
    <name type="scientific">Knipowitschia caucasica</name>
    <name type="common">Caucasian dwarf goby</name>
    <name type="synonym">Pomatoschistus caucasicus</name>
    <dbReference type="NCBI Taxonomy" id="637954"/>
    <lineage>
        <taxon>Eukaryota</taxon>
        <taxon>Metazoa</taxon>
        <taxon>Chordata</taxon>
        <taxon>Craniata</taxon>
        <taxon>Vertebrata</taxon>
        <taxon>Euteleostomi</taxon>
        <taxon>Actinopterygii</taxon>
        <taxon>Neopterygii</taxon>
        <taxon>Teleostei</taxon>
        <taxon>Neoteleostei</taxon>
        <taxon>Acanthomorphata</taxon>
        <taxon>Gobiaria</taxon>
        <taxon>Gobiiformes</taxon>
        <taxon>Gobioidei</taxon>
        <taxon>Gobiidae</taxon>
        <taxon>Gobiinae</taxon>
        <taxon>Knipowitschia</taxon>
    </lineage>
</organism>
<evidence type="ECO:0000313" key="2">
    <source>
        <dbReference type="EMBL" id="CAL1568195.1"/>
    </source>
</evidence>
<evidence type="ECO:0000256" key="1">
    <source>
        <dbReference type="SAM" id="MobiDB-lite"/>
    </source>
</evidence>
<feature type="region of interest" description="Disordered" evidence="1">
    <location>
        <begin position="53"/>
        <end position="75"/>
    </location>
</feature>
<dbReference type="Proteomes" id="UP001497482">
    <property type="component" value="Chromosome 1"/>
</dbReference>
<protein>
    <submittedName>
        <fullName evidence="2">Uncharacterized protein</fullName>
    </submittedName>
</protein>
<dbReference type="EMBL" id="OZ035823">
    <property type="protein sequence ID" value="CAL1568195.1"/>
    <property type="molecule type" value="Genomic_DNA"/>
</dbReference>